<dbReference type="PANTHER" id="PTHR11741">
    <property type="entry name" value="ELONGATION FACTOR TS"/>
    <property type="match status" value="1"/>
</dbReference>
<evidence type="ECO:0000313" key="9">
    <source>
        <dbReference type="EMBL" id="MDZ8118418.1"/>
    </source>
</evidence>
<evidence type="ECO:0000256" key="2">
    <source>
        <dbReference type="ARBA" id="ARBA00016956"/>
    </source>
</evidence>
<dbReference type="PANTHER" id="PTHR11741:SF0">
    <property type="entry name" value="ELONGATION FACTOR TS, MITOCHONDRIAL"/>
    <property type="match status" value="1"/>
</dbReference>
<dbReference type="Gene3D" id="1.10.286.20">
    <property type="match status" value="1"/>
</dbReference>
<keyword evidence="5" id="KW-0963">Cytoplasm</keyword>
<keyword evidence="3 5" id="KW-0251">Elongation factor</keyword>
<dbReference type="GO" id="GO:0003746">
    <property type="term" value="F:translation elongation factor activity"/>
    <property type="evidence" value="ECO:0007669"/>
    <property type="project" value="UniProtKB-KW"/>
</dbReference>
<dbReference type="NCBIfam" id="TIGR00116">
    <property type="entry name" value="tsf"/>
    <property type="match status" value="1"/>
</dbReference>
<keyword evidence="10" id="KW-1185">Reference proteome</keyword>
<evidence type="ECO:0000256" key="4">
    <source>
        <dbReference type="ARBA" id="ARBA00022917"/>
    </source>
</evidence>
<name>A0ABU5MW22_9BACT</name>
<evidence type="ECO:0000256" key="5">
    <source>
        <dbReference type="HAMAP-Rule" id="MF_00050"/>
    </source>
</evidence>
<dbReference type="EMBL" id="JARVCO010000008">
    <property type="protein sequence ID" value="MDZ8118418.1"/>
    <property type="molecule type" value="Genomic_DNA"/>
</dbReference>
<feature type="region of interest" description="Involved in Mg(2+) ion dislocation from EF-Tu" evidence="5">
    <location>
        <begin position="81"/>
        <end position="84"/>
    </location>
</feature>
<dbReference type="PROSITE" id="PS01126">
    <property type="entry name" value="EF_TS_1"/>
    <property type="match status" value="1"/>
</dbReference>
<dbReference type="RefSeq" id="WP_322608218.1">
    <property type="nucleotide sequence ID" value="NZ_JARVCO010000008.1"/>
</dbReference>
<dbReference type="InterPro" id="IPR018101">
    <property type="entry name" value="Transl_elong_Ts_CS"/>
</dbReference>
<evidence type="ECO:0000256" key="7">
    <source>
        <dbReference type="RuleBase" id="RU000643"/>
    </source>
</evidence>
<dbReference type="InterPro" id="IPR009060">
    <property type="entry name" value="UBA-like_sf"/>
</dbReference>
<gene>
    <name evidence="5 9" type="primary">tsf</name>
    <name evidence="9" type="ORF">P9H32_07215</name>
</gene>
<proteinExistence type="inferred from homology"/>
<dbReference type="HAMAP" id="MF_00050">
    <property type="entry name" value="EF_Ts"/>
    <property type="match status" value="1"/>
</dbReference>
<protein>
    <recommendedName>
        <fullName evidence="2 5">Elongation factor Ts</fullName>
        <shortName evidence="5">EF-Ts</shortName>
    </recommendedName>
</protein>
<accession>A0ABU5MW22</accession>
<dbReference type="InterPro" id="IPR036402">
    <property type="entry name" value="EF-Ts_dimer_sf"/>
</dbReference>
<comment type="similarity">
    <text evidence="1 5 6">Belongs to the EF-Ts family.</text>
</comment>
<dbReference type="InterPro" id="IPR014039">
    <property type="entry name" value="Transl_elong_EFTs/EF1B_dimer"/>
</dbReference>
<dbReference type="Gene3D" id="1.10.8.10">
    <property type="entry name" value="DNA helicase RuvA subunit, C-terminal domain"/>
    <property type="match status" value="1"/>
</dbReference>
<evidence type="ECO:0000259" key="8">
    <source>
        <dbReference type="Pfam" id="PF00889"/>
    </source>
</evidence>
<organism evidence="9 10">
    <name type="scientific">Pontiella agarivorans</name>
    <dbReference type="NCBI Taxonomy" id="3038953"/>
    <lineage>
        <taxon>Bacteria</taxon>
        <taxon>Pseudomonadati</taxon>
        <taxon>Kiritimatiellota</taxon>
        <taxon>Kiritimatiellia</taxon>
        <taxon>Kiritimatiellales</taxon>
        <taxon>Pontiellaceae</taxon>
        <taxon>Pontiella</taxon>
    </lineage>
</organism>
<dbReference type="Gene3D" id="3.30.479.20">
    <property type="entry name" value="Elongation factor Ts, dimerisation domain"/>
    <property type="match status" value="2"/>
</dbReference>
<dbReference type="Proteomes" id="UP001290861">
    <property type="component" value="Unassembled WGS sequence"/>
</dbReference>
<reference evidence="9 10" key="1">
    <citation type="journal article" date="2024" name="Appl. Environ. Microbiol.">
        <title>Pontiella agarivorans sp. nov., a novel marine anaerobic bacterium capable of degrading macroalgal polysaccharides and fixing nitrogen.</title>
        <authorList>
            <person name="Liu N."/>
            <person name="Kivenson V."/>
            <person name="Peng X."/>
            <person name="Cui Z."/>
            <person name="Lankiewicz T.S."/>
            <person name="Gosselin K.M."/>
            <person name="English C.J."/>
            <person name="Blair E.M."/>
            <person name="O'Malley M.A."/>
            <person name="Valentine D.L."/>
        </authorList>
    </citation>
    <scope>NUCLEOTIDE SEQUENCE [LARGE SCALE GENOMIC DNA]</scope>
    <source>
        <strain evidence="9 10">NLcol2</strain>
    </source>
</reference>
<comment type="caution">
    <text evidence="9">The sequence shown here is derived from an EMBL/GenBank/DDBJ whole genome shotgun (WGS) entry which is preliminary data.</text>
</comment>
<keyword evidence="4 5" id="KW-0648">Protein biosynthesis</keyword>
<dbReference type="CDD" id="cd14275">
    <property type="entry name" value="UBA_EF-Ts"/>
    <property type="match status" value="1"/>
</dbReference>
<comment type="function">
    <text evidence="5 6">Associates with the EF-Tu.GDP complex and induces the exchange of GDP to GTP. It remains bound to the aminoacyl-tRNA.EF-Tu.GTP complex up to the GTP hydrolysis stage on the ribosome.</text>
</comment>
<evidence type="ECO:0000256" key="6">
    <source>
        <dbReference type="RuleBase" id="RU000642"/>
    </source>
</evidence>
<dbReference type="SUPFAM" id="SSF54713">
    <property type="entry name" value="Elongation factor Ts (EF-Ts), dimerisation domain"/>
    <property type="match status" value="2"/>
</dbReference>
<dbReference type="PROSITE" id="PS01127">
    <property type="entry name" value="EF_TS_2"/>
    <property type="match status" value="1"/>
</dbReference>
<evidence type="ECO:0000313" key="10">
    <source>
        <dbReference type="Proteomes" id="UP001290861"/>
    </source>
</evidence>
<dbReference type="InterPro" id="IPR001816">
    <property type="entry name" value="Transl_elong_EFTs/EF1B"/>
</dbReference>
<sequence length="278" mass="30727">MAITTSMIKELRDATSMGINDCKKALEQTDGDFDAAVKILREKGAAVAAKRASKEAKEGMVASLVADDAKSAGMLEINCETDFVTRNEDFQAFVEEMRLDALNHESDKMAEDVKDKVEEKIASIGEKIQLRRNVKWDVEGIGAIATYIHMGGKVGVLLELGFEKEETAASPVYKELAKDLTLHVAAAAPAYLNRDEVPAEMLEEEMDIARKQLAGKPENIMEGILKGKANKFYSLICFLEQGFVKEDKVSITKLLEEKGKELGDTITVKRYIRYQLGA</sequence>
<evidence type="ECO:0000256" key="3">
    <source>
        <dbReference type="ARBA" id="ARBA00022768"/>
    </source>
</evidence>
<comment type="subcellular location">
    <subcellularLocation>
        <location evidence="5 7">Cytoplasm</location>
    </subcellularLocation>
</comment>
<dbReference type="SUPFAM" id="SSF46934">
    <property type="entry name" value="UBA-like"/>
    <property type="match status" value="1"/>
</dbReference>
<feature type="domain" description="Translation elongation factor EFTs/EF1B dimerisation" evidence="8">
    <location>
        <begin position="73"/>
        <end position="277"/>
    </location>
</feature>
<evidence type="ECO:0000256" key="1">
    <source>
        <dbReference type="ARBA" id="ARBA00005532"/>
    </source>
</evidence>
<dbReference type="Pfam" id="PF00889">
    <property type="entry name" value="EF_TS"/>
    <property type="match status" value="1"/>
</dbReference>